<name>A0ABU5ZQ71_9BACL</name>
<comment type="caution">
    <text evidence="1">The sequence shown here is derived from an EMBL/GenBank/DDBJ whole genome shotgun (WGS) entry which is preliminary data.</text>
</comment>
<protein>
    <submittedName>
        <fullName evidence="1">Uncharacterized protein</fullName>
    </submittedName>
</protein>
<reference evidence="1" key="1">
    <citation type="submission" date="2023-12" db="EMBL/GenBank/DDBJ databases">
        <title>Fervidustalea candida gen. nov., sp. nov., a novel member of the family Paenibacillaceae isolated from a geothermal area.</title>
        <authorList>
            <person name="Li W.-J."/>
            <person name="Jiao J.-Y."/>
            <person name="Chen Y."/>
        </authorList>
    </citation>
    <scope>NUCLEOTIDE SEQUENCE</scope>
    <source>
        <strain evidence="1">SYSU GA230002</strain>
    </source>
</reference>
<dbReference type="InterPro" id="IPR012349">
    <property type="entry name" value="Split_barrel_FMN-bd"/>
</dbReference>
<dbReference type="Gene3D" id="2.30.110.10">
    <property type="entry name" value="Electron Transport, Fmn-binding Protein, Chain A"/>
    <property type="match status" value="1"/>
</dbReference>
<accession>A0ABU5ZQ71</accession>
<dbReference type="Proteomes" id="UP001310386">
    <property type="component" value="Unassembled WGS sequence"/>
</dbReference>
<organism evidence="1 2">
    <name type="scientific">Ferviditalea candida</name>
    <dbReference type="NCBI Taxonomy" id="3108399"/>
    <lineage>
        <taxon>Bacteria</taxon>
        <taxon>Bacillati</taxon>
        <taxon>Bacillota</taxon>
        <taxon>Bacilli</taxon>
        <taxon>Bacillales</taxon>
        <taxon>Paenibacillaceae</taxon>
        <taxon>Ferviditalea</taxon>
    </lineage>
</organism>
<gene>
    <name evidence="1" type="ORF">VF724_18625</name>
</gene>
<dbReference type="EMBL" id="JAYJLD010000044">
    <property type="protein sequence ID" value="MEB3103656.1"/>
    <property type="molecule type" value="Genomic_DNA"/>
</dbReference>
<proteinExistence type="predicted"/>
<keyword evidence="2" id="KW-1185">Reference proteome</keyword>
<evidence type="ECO:0000313" key="1">
    <source>
        <dbReference type="EMBL" id="MEB3103656.1"/>
    </source>
</evidence>
<dbReference type="RefSeq" id="WP_371755785.1">
    <property type="nucleotide sequence ID" value="NZ_JAYJLD010000044.1"/>
</dbReference>
<evidence type="ECO:0000313" key="2">
    <source>
        <dbReference type="Proteomes" id="UP001310386"/>
    </source>
</evidence>
<sequence>MNKGRIGYIRVVTVNVKEVEDVIFYGGRITVEPDYEKTYNPELAKKLDAEVYGLLKQH</sequence>